<reference evidence="1" key="1">
    <citation type="submission" date="2014-09" db="EMBL/GenBank/DDBJ databases">
        <authorList>
            <person name="Magalhaes I.L.F."/>
            <person name="Oliveira U."/>
            <person name="Santos F.R."/>
            <person name="Vidigal T.H.D.A."/>
            <person name="Brescovit A.D."/>
            <person name="Santos A.J."/>
        </authorList>
    </citation>
    <scope>NUCLEOTIDE SEQUENCE</scope>
    <source>
        <tissue evidence="1">Shoot tissue taken approximately 20 cm above the soil surface</tissue>
    </source>
</reference>
<reference evidence="1" key="2">
    <citation type="journal article" date="2015" name="Data Brief">
        <title>Shoot transcriptome of the giant reed, Arundo donax.</title>
        <authorList>
            <person name="Barrero R.A."/>
            <person name="Guerrero F.D."/>
            <person name="Moolhuijzen P."/>
            <person name="Goolsby J.A."/>
            <person name="Tidwell J."/>
            <person name="Bellgard S.E."/>
            <person name="Bellgard M.I."/>
        </authorList>
    </citation>
    <scope>NUCLEOTIDE SEQUENCE</scope>
    <source>
        <tissue evidence="1">Shoot tissue taken approximately 20 cm above the soil surface</tissue>
    </source>
</reference>
<dbReference type="AlphaFoldDB" id="A0A0A9EZP7"/>
<accession>A0A0A9EZP7</accession>
<evidence type="ECO:0000313" key="1">
    <source>
        <dbReference type="EMBL" id="JAE06235.1"/>
    </source>
</evidence>
<proteinExistence type="predicted"/>
<organism evidence="1">
    <name type="scientific">Arundo donax</name>
    <name type="common">Giant reed</name>
    <name type="synonym">Donax arundinaceus</name>
    <dbReference type="NCBI Taxonomy" id="35708"/>
    <lineage>
        <taxon>Eukaryota</taxon>
        <taxon>Viridiplantae</taxon>
        <taxon>Streptophyta</taxon>
        <taxon>Embryophyta</taxon>
        <taxon>Tracheophyta</taxon>
        <taxon>Spermatophyta</taxon>
        <taxon>Magnoliopsida</taxon>
        <taxon>Liliopsida</taxon>
        <taxon>Poales</taxon>
        <taxon>Poaceae</taxon>
        <taxon>PACMAD clade</taxon>
        <taxon>Arundinoideae</taxon>
        <taxon>Arundineae</taxon>
        <taxon>Arundo</taxon>
    </lineage>
</organism>
<name>A0A0A9EZP7_ARUDO</name>
<dbReference type="EMBL" id="GBRH01191661">
    <property type="protein sequence ID" value="JAE06235.1"/>
    <property type="molecule type" value="Transcribed_RNA"/>
</dbReference>
<protein>
    <submittedName>
        <fullName evidence="1">Uncharacterized protein</fullName>
    </submittedName>
</protein>
<sequence length="37" mass="4037">MYTRRSHNSGFAICVTNESTSGFPVCAIETNPELSLC</sequence>